<keyword evidence="1" id="KW-0539">Nucleus</keyword>
<organism evidence="2 3">
    <name type="scientific">Colletotrichum higginsianum (strain IMI 349063)</name>
    <name type="common">Crucifer anthracnose fungus</name>
    <dbReference type="NCBI Taxonomy" id="759273"/>
    <lineage>
        <taxon>Eukaryota</taxon>
        <taxon>Fungi</taxon>
        <taxon>Dikarya</taxon>
        <taxon>Ascomycota</taxon>
        <taxon>Pezizomycotina</taxon>
        <taxon>Sordariomycetes</taxon>
        <taxon>Hypocreomycetidae</taxon>
        <taxon>Glomerellales</taxon>
        <taxon>Glomerellaceae</taxon>
        <taxon>Colletotrichum</taxon>
        <taxon>Colletotrichum destructivum species complex</taxon>
    </lineage>
</organism>
<dbReference type="eggNOG" id="ENOG502SJIS">
    <property type="taxonomic scope" value="Eukaryota"/>
</dbReference>
<dbReference type="PANTHER" id="PTHR38791">
    <property type="entry name" value="ZN(II)2CYS6 TRANSCRIPTION FACTOR (EUROFUNG)-RELATED-RELATED"/>
    <property type="match status" value="1"/>
</dbReference>
<evidence type="ECO:0000256" key="1">
    <source>
        <dbReference type="ARBA" id="ARBA00023242"/>
    </source>
</evidence>
<gene>
    <name evidence="2" type="ORF">CH063_00180</name>
</gene>
<proteinExistence type="predicted"/>
<sequence>MPNTGKPSPNCHLCRQRRVKCQRCIKYGVLCPGYRDDQDLLFQHTDAAAYERRRRKCQQQNLPLSATDTLEVITFTSVSSPSSASSWESDNSAFRSVGTPPLPLLRPVRQHWTAESVPLVIGLYSGLDFLPGLFRGVGQDHCLRLAAHVFTRAYVINRFRPQTDYRELSMFLGNALASVQNAIMSPSTCTSDSTIIALMMGGLERRSFVTSQDRGYAPETPWHIHGSGILSLMRARGDRQLYTKAGRQIFWTMHNMIVSRHDRHANIHYANRNQQIQHTITNTPCPPEFDHWLNVIEQTLQPAEALFLHTGRYISSACSLLSRLIPIVRNVDLKRACAEYDQLLFECDLAELVMSEWMRTSPEYQVDPGPVHTYFWDSWRSARIKLHHMIILLANLVEHVPDCAFDCGALQSRRRLSAEIIAVSGRDIVDGIPPSLGGKSPASDPRSPATYLEAVRLVWPLSHVYVIPTAPRHLRIAAKAALLRIGKENGILSALRPRAGGALFPSEALKGMPVDDLGDGDS</sequence>
<dbReference type="InterPro" id="IPR053175">
    <property type="entry name" value="DHMBA_Reg_Transcription_Factor"/>
</dbReference>
<dbReference type="GO" id="GO:0000981">
    <property type="term" value="F:DNA-binding transcription factor activity, RNA polymerase II-specific"/>
    <property type="evidence" value="ECO:0007669"/>
    <property type="project" value="InterPro"/>
</dbReference>
<reference evidence="3" key="1">
    <citation type="journal article" date="2012" name="Nat. Genet.">
        <title>Lifestyle transitions in plant pathogenic Colletotrichum fungi deciphered by genome and transcriptome analyses.</title>
        <authorList>
            <person name="O'Connell R.J."/>
            <person name="Thon M.R."/>
            <person name="Hacquard S."/>
            <person name="Amyotte S.G."/>
            <person name="Kleemann J."/>
            <person name="Torres M.F."/>
            <person name="Damm U."/>
            <person name="Buiate E.A."/>
            <person name="Epstein L."/>
            <person name="Alkan N."/>
            <person name="Altmueller J."/>
            <person name="Alvarado-Balderrama L."/>
            <person name="Bauser C.A."/>
            <person name="Becker C."/>
            <person name="Birren B.W."/>
            <person name="Chen Z."/>
            <person name="Choi J."/>
            <person name="Crouch J.A."/>
            <person name="Duvick J.P."/>
            <person name="Farman M.A."/>
            <person name="Gan P."/>
            <person name="Heiman D."/>
            <person name="Henrissat B."/>
            <person name="Howard R.J."/>
            <person name="Kabbage M."/>
            <person name="Koch C."/>
            <person name="Kracher B."/>
            <person name="Kubo Y."/>
            <person name="Law A.D."/>
            <person name="Lebrun M.-H."/>
            <person name="Lee Y.-H."/>
            <person name="Miyara I."/>
            <person name="Moore N."/>
            <person name="Neumann U."/>
            <person name="Nordstroem K."/>
            <person name="Panaccione D.G."/>
            <person name="Panstruga R."/>
            <person name="Place M."/>
            <person name="Proctor R.H."/>
            <person name="Prusky D."/>
            <person name="Rech G."/>
            <person name="Reinhardt R."/>
            <person name="Rollins J.A."/>
            <person name="Rounsley S."/>
            <person name="Schardl C.L."/>
            <person name="Schwartz D.C."/>
            <person name="Shenoy N."/>
            <person name="Shirasu K."/>
            <person name="Sikhakolli U.R."/>
            <person name="Stueber K."/>
            <person name="Sukno S.A."/>
            <person name="Sweigard J.A."/>
            <person name="Takano Y."/>
            <person name="Takahara H."/>
            <person name="Trail F."/>
            <person name="van der Does H.C."/>
            <person name="Voll L.M."/>
            <person name="Will I."/>
            <person name="Young S."/>
            <person name="Zeng Q."/>
            <person name="Zhang J."/>
            <person name="Zhou S."/>
            <person name="Dickman M.B."/>
            <person name="Schulze-Lefert P."/>
            <person name="Ver Loren van Themaat E."/>
            <person name="Ma L.-J."/>
            <person name="Vaillancourt L.J."/>
        </authorList>
    </citation>
    <scope>NUCLEOTIDE SEQUENCE [LARGE SCALE GENOMIC DNA]</scope>
    <source>
        <strain evidence="3">IMI 349063</strain>
    </source>
</reference>
<accession>H1V381</accession>
<protein>
    <recommendedName>
        <fullName evidence="4">Zn(2)-C6 fungal-type domain-containing protein</fullName>
    </recommendedName>
</protein>
<dbReference type="CDD" id="cd00067">
    <property type="entry name" value="GAL4"/>
    <property type="match status" value="1"/>
</dbReference>
<dbReference type="EMBL" id="CACQ02001235">
    <property type="protein sequence ID" value="CCF34683.1"/>
    <property type="molecule type" value="Genomic_DNA"/>
</dbReference>
<dbReference type="PANTHER" id="PTHR38791:SF13">
    <property type="entry name" value="ZN(2)-C6 FUNGAL-TYPE DOMAIN-CONTAINING PROTEIN"/>
    <property type="match status" value="1"/>
</dbReference>
<dbReference type="Proteomes" id="UP000007174">
    <property type="component" value="Unassembled WGS sequence"/>
</dbReference>
<dbReference type="GO" id="GO:0008270">
    <property type="term" value="F:zinc ion binding"/>
    <property type="evidence" value="ECO:0007669"/>
    <property type="project" value="InterPro"/>
</dbReference>
<evidence type="ECO:0000313" key="3">
    <source>
        <dbReference type="Proteomes" id="UP000007174"/>
    </source>
</evidence>
<dbReference type="AlphaFoldDB" id="H1V381"/>
<name>H1V381_COLHI</name>
<evidence type="ECO:0000313" key="2">
    <source>
        <dbReference type="EMBL" id="CCF34683.1"/>
    </source>
</evidence>
<dbReference type="InterPro" id="IPR001138">
    <property type="entry name" value="Zn2Cys6_DnaBD"/>
</dbReference>
<evidence type="ECO:0008006" key="4">
    <source>
        <dbReference type="Google" id="ProtNLM"/>
    </source>
</evidence>
<dbReference type="VEuPathDB" id="FungiDB:CH63R_00350"/>
<dbReference type="HOGENOM" id="CLU_025204_0_0_1"/>